<keyword evidence="3 4" id="KW-0663">Pyridoxal phosphate</keyword>
<comment type="similarity">
    <text evidence="2">Belongs to the class-IV pyridoxal-phosphate-dependent aminotransferase family.</text>
</comment>
<dbReference type="PROSITE" id="PS00770">
    <property type="entry name" value="AA_TRANSFER_CLASS_4"/>
    <property type="match status" value="1"/>
</dbReference>
<sequence>MHMHPLSLPGTVWLDTALPDDENRRSLLFVRPVRVLQADTPEQVLPLLRALDGAVAAGYYVAGYISYEAGYALAPVPLQVPDEAGPLAWFGVYEMPHVLPPASTAVVAGEVGSYALQDLHLALSREAYRERVQHIRRLIREGEVYQINFTMPLRFRLEGDPLAFYLALRRQQPVAYAAFINTGERLVLSLSPELFFRREGLRIYTRPMKGTARRSALPEEDARLAEALRTDEKNRAENLMIVDLLRNDLSVCCEPGSVVVSDLFRVEAYPTVWQMTSTVEGQLRPTVSYADLFRALFPSGSVTGAPKPRAMQHITRLEPAPRGVYCGAIGYAAPGGEAVFNVAIRTLELTGEEGRMGVGSGIVWDSDPEAEYEECWLKGQFLRAAAEPFALIETMRCEQGRIPLLEMHLERLRRSAAHFGFALDEAQLRAQLAQVQQALPSEKIWRLRLTLDVTGRITLTSAELEPAPDRPWRLCIAHERLDPSDPLRYHKTTRRAHYEAAYLQARAAGYDEVLFLNTRGEVCEGSRTNLFVQIGGRLYTPPVSCGLLPGVYRQYVLRTRKDVAERVLTLADLRRAEALYVCNAVRGWQAATLEVPEPVLSLM</sequence>
<organism evidence="6 7">
    <name type="scientific">Rhodothermus profundi</name>
    <dbReference type="NCBI Taxonomy" id="633813"/>
    <lineage>
        <taxon>Bacteria</taxon>
        <taxon>Pseudomonadati</taxon>
        <taxon>Rhodothermota</taxon>
        <taxon>Rhodothermia</taxon>
        <taxon>Rhodothermales</taxon>
        <taxon>Rhodothermaceae</taxon>
        <taxon>Rhodothermus</taxon>
    </lineage>
</organism>
<accession>A0A1M6TGD1</accession>
<evidence type="ECO:0000259" key="5">
    <source>
        <dbReference type="Pfam" id="PF00425"/>
    </source>
</evidence>
<reference evidence="7" key="1">
    <citation type="submission" date="2016-11" db="EMBL/GenBank/DDBJ databases">
        <authorList>
            <person name="Varghese N."/>
            <person name="Submissions S."/>
        </authorList>
    </citation>
    <scope>NUCLEOTIDE SEQUENCE [LARGE SCALE GENOMIC DNA]</scope>
    <source>
        <strain evidence="7">DSM 22212</strain>
    </source>
</reference>
<dbReference type="GO" id="GO:0009396">
    <property type="term" value="P:folic acid-containing compound biosynthetic process"/>
    <property type="evidence" value="ECO:0007669"/>
    <property type="project" value="InterPro"/>
</dbReference>
<dbReference type="InterPro" id="IPR019999">
    <property type="entry name" value="Anth_synth_I-like"/>
</dbReference>
<dbReference type="SUPFAM" id="SSF56752">
    <property type="entry name" value="D-aminoacid aminotransferase-like PLP-dependent enzymes"/>
    <property type="match status" value="1"/>
</dbReference>
<dbReference type="NCBIfam" id="TIGR00553">
    <property type="entry name" value="pabB"/>
    <property type="match status" value="1"/>
</dbReference>
<dbReference type="Gene3D" id="3.30.470.10">
    <property type="match status" value="1"/>
</dbReference>
<comment type="cofactor">
    <cofactor evidence="1 4">
        <name>pyridoxal 5'-phosphate</name>
        <dbReference type="ChEBI" id="CHEBI:597326"/>
    </cofactor>
</comment>
<dbReference type="EMBL" id="FRAU01000004">
    <property type="protein sequence ID" value="SHK55838.1"/>
    <property type="molecule type" value="Genomic_DNA"/>
</dbReference>
<feature type="domain" description="Chorismate-utilising enzyme C-terminal" evidence="5">
    <location>
        <begin position="125"/>
        <end position="378"/>
    </location>
</feature>
<dbReference type="InterPro" id="IPR001544">
    <property type="entry name" value="Aminotrans_IV"/>
</dbReference>
<dbReference type="PANTHER" id="PTHR11236:SF50">
    <property type="entry name" value="AMINODEOXYCHORISMATE SYNTHASE COMPONENT 1"/>
    <property type="match status" value="1"/>
</dbReference>
<dbReference type="Proteomes" id="UP000185812">
    <property type="component" value="Unassembled WGS sequence"/>
</dbReference>
<proteinExistence type="inferred from homology"/>
<name>A0A1M6TGD1_9BACT</name>
<evidence type="ECO:0000256" key="1">
    <source>
        <dbReference type="ARBA" id="ARBA00001933"/>
    </source>
</evidence>
<gene>
    <name evidence="6" type="ORF">SAMN04488087_1379</name>
</gene>
<dbReference type="Gene3D" id="3.60.120.10">
    <property type="entry name" value="Anthranilate synthase"/>
    <property type="match status" value="1"/>
</dbReference>
<evidence type="ECO:0000313" key="7">
    <source>
        <dbReference type="Proteomes" id="UP000185812"/>
    </source>
</evidence>
<evidence type="ECO:0000256" key="4">
    <source>
        <dbReference type="RuleBase" id="RU004516"/>
    </source>
</evidence>
<dbReference type="InterPro" id="IPR043132">
    <property type="entry name" value="BCAT-like_C"/>
</dbReference>
<dbReference type="InterPro" id="IPR005802">
    <property type="entry name" value="ADC_synth_comp_1"/>
</dbReference>
<dbReference type="InterPro" id="IPR043131">
    <property type="entry name" value="BCAT-like_N"/>
</dbReference>
<dbReference type="InterPro" id="IPR015890">
    <property type="entry name" value="Chorismate_C"/>
</dbReference>
<keyword evidence="7" id="KW-1185">Reference proteome</keyword>
<dbReference type="Gene3D" id="3.20.10.10">
    <property type="entry name" value="D-amino Acid Aminotransferase, subunit A, domain 2"/>
    <property type="match status" value="1"/>
</dbReference>
<evidence type="ECO:0000313" key="6">
    <source>
        <dbReference type="EMBL" id="SHK55838.1"/>
    </source>
</evidence>
<dbReference type="SUPFAM" id="SSF56322">
    <property type="entry name" value="ADC synthase"/>
    <property type="match status" value="1"/>
</dbReference>
<evidence type="ECO:0000256" key="2">
    <source>
        <dbReference type="ARBA" id="ARBA00009320"/>
    </source>
</evidence>
<evidence type="ECO:0000256" key="3">
    <source>
        <dbReference type="ARBA" id="ARBA00022898"/>
    </source>
</evidence>
<dbReference type="InterPro" id="IPR005801">
    <property type="entry name" value="ADC_synthase"/>
</dbReference>
<dbReference type="InterPro" id="IPR036038">
    <property type="entry name" value="Aminotransferase-like"/>
</dbReference>
<dbReference type="Pfam" id="PF00425">
    <property type="entry name" value="Chorismate_bind"/>
    <property type="match status" value="1"/>
</dbReference>
<dbReference type="PRINTS" id="PR00095">
    <property type="entry name" value="ANTSNTHASEI"/>
</dbReference>
<dbReference type="Pfam" id="PF01063">
    <property type="entry name" value="Aminotran_4"/>
    <property type="match status" value="1"/>
</dbReference>
<keyword evidence="6" id="KW-0456">Lyase</keyword>
<dbReference type="InterPro" id="IPR018300">
    <property type="entry name" value="Aminotrans_IV_CS"/>
</dbReference>
<protein>
    <submittedName>
        <fullName evidence="6">Para-aminobenzoate synthetase / 4-amino-4-deoxychorismate lyase</fullName>
    </submittedName>
</protein>
<dbReference type="RefSeq" id="WP_245771957.1">
    <property type="nucleotide sequence ID" value="NZ_FRAU01000004.1"/>
</dbReference>
<dbReference type="GO" id="GO:0016829">
    <property type="term" value="F:lyase activity"/>
    <property type="evidence" value="ECO:0007669"/>
    <property type="project" value="UniProtKB-KW"/>
</dbReference>
<dbReference type="AlphaFoldDB" id="A0A1M6TGD1"/>
<dbReference type="PANTHER" id="PTHR11236">
    <property type="entry name" value="AMINOBENZOATE/ANTHRANILATE SYNTHASE"/>
    <property type="match status" value="1"/>
</dbReference>
<dbReference type="GO" id="GO:0046820">
    <property type="term" value="F:4-amino-4-deoxychorismate synthase activity"/>
    <property type="evidence" value="ECO:0007669"/>
    <property type="project" value="TreeGrafter"/>
</dbReference>
<dbReference type="STRING" id="633813.SAMN04488087_1379"/>
<dbReference type="GO" id="GO:0000162">
    <property type="term" value="P:L-tryptophan biosynthetic process"/>
    <property type="evidence" value="ECO:0007669"/>
    <property type="project" value="TreeGrafter"/>
</dbReference>